<reference evidence="2 3" key="1">
    <citation type="journal article" date="2023" name="Plants (Basel)">
        <title>Bridging the Gap: Combining Genomics and Transcriptomics Approaches to Understand Stylosanthes scabra, an Orphan Legume from the Brazilian Caatinga.</title>
        <authorList>
            <person name="Ferreira-Neto J.R.C."/>
            <person name="da Silva M.D."/>
            <person name="Binneck E."/>
            <person name="de Melo N.F."/>
            <person name="da Silva R.H."/>
            <person name="de Melo A.L.T.M."/>
            <person name="Pandolfi V."/>
            <person name="Bustamante F.O."/>
            <person name="Brasileiro-Vidal A.C."/>
            <person name="Benko-Iseppon A.M."/>
        </authorList>
    </citation>
    <scope>NUCLEOTIDE SEQUENCE [LARGE SCALE GENOMIC DNA]</scope>
    <source>
        <tissue evidence="2">Leaves</tissue>
    </source>
</reference>
<organism evidence="2 3">
    <name type="scientific">Stylosanthes scabra</name>
    <dbReference type="NCBI Taxonomy" id="79078"/>
    <lineage>
        <taxon>Eukaryota</taxon>
        <taxon>Viridiplantae</taxon>
        <taxon>Streptophyta</taxon>
        <taxon>Embryophyta</taxon>
        <taxon>Tracheophyta</taxon>
        <taxon>Spermatophyta</taxon>
        <taxon>Magnoliopsida</taxon>
        <taxon>eudicotyledons</taxon>
        <taxon>Gunneridae</taxon>
        <taxon>Pentapetalae</taxon>
        <taxon>rosids</taxon>
        <taxon>fabids</taxon>
        <taxon>Fabales</taxon>
        <taxon>Fabaceae</taxon>
        <taxon>Papilionoideae</taxon>
        <taxon>50 kb inversion clade</taxon>
        <taxon>dalbergioids sensu lato</taxon>
        <taxon>Dalbergieae</taxon>
        <taxon>Pterocarpus clade</taxon>
        <taxon>Stylosanthes</taxon>
    </lineage>
</organism>
<evidence type="ECO:0000313" key="2">
    <source>
        <dbReference type="EMBL" id="MED6114858.1"/>
    </source>
</evidence>
<dbReference type="Proteomes" id="UP001341840">
    <property type="component" value="Unassembled WGS sequence"/>
</dbReference>
<evidence type="ECO:0000256" key="1">
    <source>
        <dbReference type="SAM" id="Phobius"/>
    </source>
</evidence>
<comment type="caution">
    <text evidence="2">The sequence shown here is derived from an EMBL/GenBank/DDBJ whole genome shotgun (WGS) entry which is preliminary data.</text>
</comment>
<keyword evidence="3" id="KW-1185">Reference proteome</keyword>
<sequence length="123" mass="13322">MEGFEPWLESSSLSLGLIWISSTHDSGLGDLDELIQLAVSDGMFDGIFQVVTVLSFVSVSLVVASGSVFPMVIPGVVYLPLTRGNRMGLGIFRGCYHPINLLLVDEFSGDDLHFFSSPDRLGL</sequence>
<name>A0ABU6QSU4_9FABA</name>
<gene>
    <name evidence="2" type="ORF">PIB30_084595</name>
</gene>
<keyword evidence="1" id="KW-1133">Transmembrane helix</keyword>
<proteinExistence type="predicted"/>
<protein>
    <submittedName>
        <fullName evidence="2">Uncharacterized protein</fullName>
    </submittedName>
</protein>
<accession>A0ABU6QSU4</accession>
<feature type="transmembrane region" description="Helical" evidence="1">
    <location>
        <begin position="46"/>
        <end position="79"/>
    </location>
</feature>
<evidence type="ECO:0000313" key="3">
    <source>
        <dbReference type="Proteomes" id="UP001341840"/>
    </source>
</evidence>
<keyword evidence="1" id="KW-0472">Membrane</keyword>
<dbReference type="EMBL" id="JASCZI010001377">
    <property type="protein sequence ID" value="MED6114858.1"/>
    <property type="molecule type" value="Genomic_DNA"/>
</dbReference>
<keyword evidence="1" id="KW-0812">Transmembrane</keyword>